<evidence type="ECO:0000256" key="4">
    <source>
        <dbReference type="ARBA" id="ARBA00022989"/>
    </source>
</evidence>
<keyword evidence="11" id="KW-1185">Reference proteome</keyword>
<keyword evidence="3 8" id="KW-0812">Transmembrane</keyword>
<evidence type="ECO:0000256" key="8">
    <source>
        <dbReference type="SAM" id="Phobius"/>
    </source>
</evidence>
<evidence type="ECO:0000256" key="1">
    <source>
        <dbReference type="ARBA" id="ARBA00004141"/>
    </source>
</evidence>
<dbReference type="VEuPathDB" id="VectorBase:ACMO_000918"/>
<reference evidence="10" key="2">
    <citation type="submission" date="2020-05" db="UniProtKB">
        <authorList>
            <consortium name="EnsemblMetazoa"/>
        </authorList>
    </citation>
    <scope>IDENTIFICATION</scope>
    <source>
        <strain evidence="10">Ngousso</strain>
    </source>
</reference>
<dbReference type="GO" id="GO:0016020">
    <property type="term" value="C:membrane"/>
    <property type="evidence" value="ECO:0007669"/>
    <property type="project" value="UniProtKB-SubCell"/>
</dbReference>
<comment type="similarity">
    <text evidence="2">Belongs to the TMEM161 family.</text>
</comment>
<evidence type="ECO:0008006" key="12">
    <source>
        <dbReference type="Google" id="ProtNLM"/>
    </source>
</evidence>
<protein>
    <recommendedName>
        <fullName evidence="12">Transmembrane protein 161B</fullName>
    </recommendedName>
</protein>
<proteinExistence type="inferred from homology"/>
<feature type="chain" id="PRO_5026044312" description="Transmembrane protein 161B" evidence="9">
    <location>
        <begin position="29"/>
        <end position="520"/>
    </location>
</feature>
<evidence type="ECO:0000256" key="3">
    <source>
        <dbReference type="ARBA" id="ARBA00022692"/>
    </source>
</evidence>
<keyword evidence="6" id="KW-0325">Glycoprotein</keyword>
<keyword evidence="9" id="KW-0732">Signal</keyword>
<keyword evidence="4 8" id="KW-1133">Transmembrane helix</keyword>
<dbReference type="PANTHER" id="PTHR13624">
    <property type="entry name" value="RE42071P"/>
    <property type="match status" value="1"/>
</dbReference>
<evidence type="ECO:0000256" key="6">
    <source>
        <dbReference type="ARBA" id="ARBA00023180"/>
    </source>
</evidence>
<reference key="1">
    <citation type="journal article" date="2019" name="Genes (Basel)">
        <title>A High-Quality De novo Genome Assembly from a Single Mosquito Using PacBio Sequencing.</title>
        <authorList>
            <person name="Kingan S.B."/>
            <person name="Heaton H."/>
            <person name="Cudini J."/>
            <person name="Lambert C.C."/>
            <person name="Baybayan P."/>
            <person name="Galvin B.D."/>
            <person name="Durbin R."/>
            <person name="Korlach J."/>
            <person name="Lawniczak M.K.N."/>
        </authorList>
    </citation>
    <scope>NUCLEOTIDE SEQUENCE [LARGE SCALE GENOMIC DNA]</scope>
    <source>
        <strain>Mali-NIH</strain>
    </source>
</reference>
<feature type="transmembrane region" description="Helical" evidence="8">
    <location>
        <begin position="231"/>
        <end position="250"/>
    </location>
</feature>
<name>A0A6E8VKG8_ANOCL</name>
<feature type="transmembrane region" description="Helical" evidence="8">
    <location>
        <begin position="491"/>
        <end position="513"/>
    </location>
</feature>
<comment type="subcellular location">
    <subcellularLocation>
        <location evidence="1">Membrane</location>
        <topology evidence="1">Multi-pass membrane protein</topology>
    </subcellularLocation>
</comment>
<feature type="transmembrane region" description="Helical" evidence="8">
    <location>
        <begin position="373"/>
        <end position="398"/>
    </location>
</feature>
<evidence type="ECO:0000256" key="7">
    <source>
        <dbReference type="SAM" id="MobiDB-lite"/>
    </source>
</evidence>
<feature type="region of interest" description="Disordered" evidence="7">
    <location>
        <begin position="51"/>
        <end position="76"/>
    </location>
</feature>
<feature type="transmembrane region" description="Helical" evidence="8">
    <location>
        <begin position="141"/>
        <end position="164"/>
    </location>
</feature>
<organism evidence="10 11">
    <name type="scientific">Anopheles coluzzii</name>
    <name type="common">African malaria mosquito</name>
    <dbReference type="NCBI Taxonomy" id="1518534"/>
    <lineage>
        <taxon>Eukaryota</taxon>
        <taxon>Metazoa</taxon>
        <taxon>Ecdysozoa</taxon>
        <taxon>Arthropoda</taxon>
        <taxon>Hexapoda</taxon>
        <taxon>Insecta</taxon>
        <taxon>Pterygota</taxon>
        <taxon>Neoptera</taxon>
        <taxon>Endopterygota</taxon>
        <taxon>Diptera</taxon>
        <taxon>Nematocera</taxon>
        <taxon>Culicoidea</taxon>
        <taxon>Culicidae</taxon>
        <taxon>Anophelinae</taxon>
        <taxon>Anopheles</taxon>
    </lineage>
</organism>
<evidence type="ECO:0000313" key="11">
    <source>
        <dbReference type="Proteomes" id="UP001105220"/>
    </source>
</evidence>
<dbReference type="AlphaFoldDB" id="A0A6E8VKG8"/>
<dbReference type="PANTHER" id="PTHR13624:SF6">
    <property type="entry name" value="EMEI"/>
    <property type="match status" value="1"/>
</dbReference>
<keyword evidence="5 8" id="KW-0472">Membrane</keyword>
<evidence type="ECO:0000256" key="5">
    <source>
        <dbReference type="ARBA" id="ARBA00023136"/>
    </source>
</evidence>
<feature type="transmembrane region" description="Helical" evidence="8">
    <location>
        <begin position="176"/>
        <end position="194"/>
    </location>
</feature>
<evidence type="ECO:0000313" key="10">
    <source>
        <dbReference type="EnsemblMetazoa" id="ACON004945-PA"/>
    </source>
</evidence>
<sequence length="520" mass="58848">MALLGAQLVITLIMVSVIQKLSPHFSLAKRILCSTGLTRYLHPTDDELRKLSGVPREKGKGKKDKRNGHQANGERSSTFHIPRSLDIRLDTLPISPYDIVHLRFYTEYQWLVDFSLYSAIVYTVSEVYHFFYPLKEEVNLSMLWCLLVVFFAFKLLASLTVQYFKSEESIGERSTCIVTGLAYLLIAMIILIVPEHTLEVGLDKAYHSFNTSASSFLEGQGLNSSGPASKIVVKFFIAVSCGILGALFTFPGLRMARMHWDSLRFCQDRLWLKLLLNVSFAMPFLLVVLWIKPLARDYLTGRVFSGMSSPILSVEAFETMRLGAVVFAVVLRFLLMPVYLQAYLNLAYDRVEEQKKEAGRITNVELQKKISSIFYYLCVVTLQYVAPILMCLFFALMYKTLGEYTWSGVLKESLPLDECSADLEYERAMLATVASEPGAAVDALDFQDITPEGEGEQQVPVEDNILTTAQSFQLSLQSLKSVFTKDVYRGLFGFATWWSCFIWFAASSLGMVYQSYFTKS</sequence>
<feature type="compositionally biased region" description="Basic residues" evidence="7">
    <location>
        <begin position="59"/>
        <end position="68"/>
    </location>
</feature>
<accession>A0A6E8VKG8</accession>
<feature type="signal peptide" evidence="9">
    <location>
        <begin position="1"/>
        <end position="28"/>
    </location>
</feature>
<dbReference type="EnsemblMetazoa" id="ACON004945-RA">
    <property type="protein sequence ID" value="ACON004945-PA"/>
    <property type="gene ID" value="ACON004945"/>
</dbReference>
<feature type="transmembrane region" description="Helical" evidence="8">
    <location>
        <begin position="270"/>
        <end position="291"/>
    </location>
</feature>
<evidence type="ECO:0000256" key="9">
    <source>
        <dbReference type="SAM" id="SignalP"/>
    </source>
</evidence>
<evidence type="ECO:0000256" key="2">
    <source>
        <dbReference type="ARBA" id="ARBA00009706"/>
    </source>
</evidence>
<dbReference type="InterPro" id="IPR019395">
    <property type="entry name" value="Transmembrane_161A/B"/>
</dbReference>
<dbReference type="VEuPathDB" id="VectorBase:ACON2_032232"/>
<dbReference type="VEuPathDB" id="VectorBase:ACON004945"/>
<feature type="transmembrane region" description="Helical" evidence="8">
    <location>
        <begin position="322"/>
        <end position="346"/>
    </location>
</feature>
<dbReference type="Proteomes" id="UP001105220">
    <property type="component" value="Unplaced"/>
</dbReference>
<dbReference type="Pfam" id="PF10268">
    <property type="entry name" value="Tmemb_161AB"/>
    <property type="match status" value="1"/>
</dbReference>